<dbReference type="KEGG" id="aaf:AURANDRAFT_67460"/>
<dbReference type="InterPro" id="IPR014030">
    <property type="entry name" value="Ketoacyl_synth_N"/>
</dbReference>
<keyword evidence="1" id="KW-0596">Phosphopantetheine</keyword>
<dbReference type="GO" id="GO:0004312">
    <property type="term" value="F:fatty acid synthase activity"/>
    <property type="evidence" value="ECO:0007669"/>
    <property type="project" value="TreeGrafter"/>
</dbReference>
<dbReference type="GeneID" id="20226240"/>
<dbReference type="Pfam" id="PF00550">
    <property type="entry name" value="PP-binding"/>
    <property type="match status" value="1"/>
</dbReference>
<dbReference type="Proteomes" id="UP000002729">
    <property type="component" value="Unassembled WGS sequence"/>
</dbReference>
<dbReference type="InParanoid" id="F0YL86"/>
<evidence type="ECO:0000259" key="3">
    <source>
        <dbReference type="PROSITE" id="PS50075"/>
    </source>
</evidence>
<evidence type="ECO:0000313" key="5">
    <source>
        <dbReference type="Proteomes" id="UP000002729"/>
    </source>
</evidence>
<dbReference type="Gene3D" id="3.40.47.10">
    <property type="match status" value="1"/>
</dbReference>
<dbReference type="Pfam" id="PF00109">
    <property type="entry name" value="ketoacyl-synt"/>
    <property type="match status" value="1"/>
</dbReference>
<evidence type="ECO:0000313" key="4">
    <source>
        <dbReference type="EMBL" id="EGB04053.1"/>
    </source>
</evidence>
<dbReference type="InterPro" id="IPR009081">
    <property type="entry name" value="PP-bd_ACP"/>
</dbReference>
<dbReference type="InterPro" id="IPR036736">
    <property type="entry name" value="ACP-like_sf"/>
</dbReference>
<evidence type="ECO:0000256" key="1">
    <source>
        <dbReference type="ARBA" id="ARBA00022450"/>
    </source>
</evidence>
<accession>F0YL86</accession>
<proteinExistence type="predicted"/>
<protein>
    <recommendedName>
        <fullName evidence="3">Carrier domain-containing protein</fullName>
    </recommendedName>
</protein>
<name>F0YL86_AURAN</name>
<dbReference type="AlphaFoldDB" id="F0YL86"/>
<dbReference type="SMART" id="SM00823">
    <property type="entry name" value="PKS_PP"/>
    <property type="match status" value="1"/>
</dbReference>
<dbReference type="GO" id="GO:0006633">
    <property type="term" value="P:fatty acid biosynthetic process"/>
    <property type="evidence" value="ECO:0007669"/>
    <property type="project" value="TreeGrafter"/>
</dbReference>
<reference evidence="4 5" key="1">
    <citation type="journal article" date="2011" name="Proc. Natl. Acad. Sci. U.S.A.">
        <title>Niche of harmful alga Aureococcus anophagefferens revealed through ecogenomics.</title>
        <authorList>
            <person name="Gobler C.J."/>
            <person name="Berry D.L."/>
            <person name="Dyhrman S.T."/>
            <person name="Wilhelm S.W."/>
            <person name="Salamov A."/>
            <person name="Lobanov A.V."/>
            <person name="Zhang Y."/>
            <person name="Collier J.L."/>
            <person name="Wurch L.L."/>
            <person name="Kustka A.B."/>
            <person name="Dill B.D."/>
            <person name="Shah M."/>
            <person name="VerBerkmoes N.C."/>
            <person name="Kuo A."/>
            <person name="Terry A."/>
            <person name="Pangilinan J."/>
            <person name="Lindquist E.A."/>
            <person name="Lucas S."/>
            <person name="Paulsen I.T."/>
            <person name="Hattenrath-Lehmann T.K."/>
            <person name="Talmage S.C."/>
            <person name="Walker E.A."/>
            <person name="Koch F."/>
            <person name="Burson A.M."/>
            <person name="Marcoval M.A."/>
            <person name="Tang Y.Z."/>
            <person name="Lecleir G.R."/>
            <person name="Coyne K.J."/>
            <person name="Berg G.M."/>
            <person name="Bertrand E.M."/>
            <person name="Saito M.A."/>
            <person name="Gladyshev V.N."/>
            <person name="Grigoriev I.V."/>
        </authorList>
    </citation>
    <scope>NUCLEOTIDE SEQUENCE [LARGE SCALE GENOMIC DNA]</scope>
    <source>
        <strain evidence="5">CCMP 1984</strain>
    </source>
</reference>
<dbReference type="InterPro" id="IPR020806">
    <property type="entry name" value="PKS_PP-bd"/>
</dbReference>
<sequence>MFALNTLFSVREFDSFAVDAILHLIQPRLRQHSIRGAFTGGVKRVLISLPRPESAAGLHFVSANVFQGAGSHFCTGGRHEEHEYGRSTAFLMYLEDGVISSEQAEIFGLASQQEAFNPPAHQLSLASATSNNDRFETLLLQVSICVAAVLGTQVACNTPLMAAGVDSLGATELQRALSREFSAVLSATLLFDHPSIAGIAHYVGQEIQAASLHMGEAACFKMKMCQARTMVAMCVAKDPQFVVVLQGADSVLRLQKGMLSERGRCHSFDARGDGYCRGEGSVSIWLTVDNNVRNLNPHLISLVQNALYLVPLCDSTPLSSAPLG</sequence>
<dbReference type="GO" id="GO:0031177">
    <property type="term" value="F:phosphopantetheine binding"/>
    <property type="evidence" value="ECO:0007669"/>
    <property type="project" value="InterPro"/>
</dbReference>
<dbReference type="InterPro" id="IPR050091">
    <property type="entry name" value="PKS_NRPS_Biosynth_Enz"/>
</dbReference>
<evidence type="ECO:0000256" key="2">
    <source>
        <dbReference type="ARBA" id="ARBA00022553"/>
    </source>
</evidence>
<keyword evidence="2" id="KW-0597">Phosphoprotein</keyword>
<dbReference type="PANTHER" id="PTHR43775">
    <property type="entry name" value="FATTY ACID SYNTHASE"/>
    <property type="match status" value="1"/>
</dbReference>
<dbReference type="RefSeq" id="XP_009041178.1">
    <property type="nucleotide sequence ID" value="XM_009042930.1"/>
</dbReference>
<gene>
    <name evidence="4" type="ORF">AURANDRAFT_67460</name>
</gene>
<dbReference type="SUPFAM" id="SSF47336">
    <property type="entry name" value="ACP-like"/>
    <property type="match status" value="1"/>
</dbReference>
<dbReference type="PANTHER" id="PTHR43775:SF37">
    <property type="entry name" value="SI:DKEY-61P9.11"/>
    <property type="match status" value="1"/>
</dbReference>
<organism evidence="5">
    <name type="scientific">Aureococcus anophagefferens</name>
    <name type="common">Harmful bloom alga</name>
    <dbReference type="NCBI Taxonomy" id="44056"/>
    <lineage>
        <taxon>Eukaryota</taxon>
        <taxon>Sar</taxon>
        <taxon>Stramenopiles</taxon>
        <taxon>Ochrophyta</taxon>
        <taxon>Pelagophyceae</taxon>
        <taxon>Pelagomonadales</taxon>
        <taxon>Pelagomonadaceae</taxon>
        <taxon>Aureococcus</taxon>
    </lineage>
</organism>
<dbReference type="PROSITE" id="PS50075">
    <property type="entry name" value="CARRIER"/>
    <property type="match status" value="1"/>
</dbReference>
<feature type="domain" description="Carrier" evidence="3">
    <location>
        <begin position="133"/>
        <end position="207"/>
    </location>
</feature>
<dbReference type="InterPro" id="IPR016039">
    <property type="entry name" value="Thiolase-like"/>
</dbReference>
<dbReference type="Gene3D" id="1.10.1200.10">
    <property type="entry name" value="ACP-like"/>
    <property type="match status" value="1"/>
</dbReference>
<dbReference type="EMBL" id="GL833156">
    <property type="protein sequence ID" value="EGB04053.1"/>
    <property type="molecule type" value="Genomic_DNA"/>
</dbReference>
<keyword evidence="5" id="KW-1185">Reference proteome</keyword>
<dbReference type="OrthoDB" id="329835at2759"/>